<dbReference type="RefSeq" id="XP_021860888.1">
    <property type="nucleotide sequence ID" value="XM_022005196.2"/>
</dbReference>
<keyword evidence="1" id="KW-0378">Hydrolase</keyword>
<dbReference type="PANTHER" id="PTHR45766">
    <property type="entry name" value="DNA ANNEALING HELICASE AND ENDONUCLEASE ZRANB3 FAMILY MEMBER"/>
    <property type="match status" value="1"/>
</dbReference>
<evidence type="ECO:0000313" key="5">
    <source>
        <dbReference type="Proteomes" id="UP000813463"/>
    </source>
</evidence>
<dbReference type="InterPro" id="IPR049730">
    <property type="entry name" value="SNF2/RAD54-like_C"/>
</dbReference>
<feature type="region of interest" description="Disordered" evidence="2">
    <location>
        <begin position="467"/>
        <end position="486"/>
    </location>
</feature>
<dbReference type="CDD" id="cd18010">
    <property type="entry name" value="DEXHc_HARP_SMARCAL1"/>
    <property type="match status" value="1"/>
</dbReference>
<sequence length="1136" mass="128463">MAEDPSPPSPELTEEVKQRIKAKRLLAEAKLAEGKRKASQQNFFNSFKACKKFHPSTSFPAPPKFEPDSPPSRFRARLEICSPDSFSINPDPIQGFPFPGQTDCFRILEYCLSNVLLTHYTQIHGGGKASVYKLRDYDAVLKCLKNCKDIKEIEEIPWKTYNVMEKLSNTDVSGRWTPCRPEHLSDEKVEELVKKLPRKLLDTLMPFQLDGLKFGLQRGGRCLIADEMGLGKTLQAIAIASCFSHEGSILVVCPAILRYAWAEELERWLPSYMPADIHLVFGHKDNPLHLKRRPKIVVISYTMLSHLRGSMLKWEWGVMIIDESHHIRCSKKKVEPREIKAALDVASGAKHIILLSGTPSLSRPFDIYHQINMLWPGLLGNDKFEFAKTYCAPKLVKDLNGKTFMDYSRGARLEELNVLLRQTVMIRRLKEHLLVQLPPKRRQIISLTLKKSDIAFARSVIENAGESHTTNHAAKDDENDSGGHDRELSDQVLGISKVLGFLDWLSLHPIFTEGDDSNNTEVNASSQKMIIFAHHLKVLDKLQAFICNKGIGFVRIDGSVPDCDRQDAVKSFQSLKEVKIAIIGIQVGYAGLDLSAARNVVFLELPKDPTSLQQAEDRAHRRGQTNAVNIYIFCAKDTSDESCWRRLNRSLQRVSSAIDGKYDAIREIAVENVSCITNMNVYQSVNSSYAAPSFEECPTDEKVQQNGADYDIDVKCVMQADEKVDVAEELTMDETDCLTIAQSSVQVNMDSLRFAVSRYTGRIHLCTCDHEEDSAPRSLSENFRLEEFSADPSEWTSAFIKENPTCQLAIVSFINEWKNLKLIEKRKLLGRPLQLPLAIELLRLSESNNHDSNGLLKGGSKRRHTPLCEISFPLRSNAVVKEVSLCDDRGNKKLYIQYWTLMDEPLCKLCQNPCQDINAKKPKGFSDLYCSNACYEEYRLRTSGRFLRQELFEIEHGICTNCQLDCHKLVQHLKPLSVEDRGKYIERVAPQLSKRKKMMDKLVREPTEGNAWHADHIIAVFNGGGECRLENMRTLCVACHADVTASQRTQWCMENKLYKKAKGSYKTKNKGQTPLKKQTSPAKEEKIVDDDSELLVDVPGSDYSEESKVMEDGSSPKQPLIADISKFSYIGTVATC</sequence>
<evidence type="ECO:0000256" key="1">
    <source>
        <dbReference type="ARBA" id="ARBA00022801"/>
    </source>
</evidence>
<dbReference type="OrthoDB" id="2801544at2759"/>
<feature type="region of interest" description="Disordered" evidence="2">
    <location>
        <begin position="1067"/>
        <end position="1091"/>
    </location>
</feature>
<dbReference type="SUPFAM" id="SSF52540">
    <property type="entry name" value="P-loop containing nucleoside triphosphate hydrolases"/>
    <property type="match status" value="2"/>
</dbReference>
<dbReference type="Proteomes" id="UP000813463">
    <property type="component" value="Chromosome 5"/>
</dbReference>
<dbReference type="InterPro" id="IPR003615">
    <property type="entry name" value="HNH_nuc"/>
</dbReference>
<dbReference type="GO" id="GO:0043596">
    <property type="term" value="C:nuclear replication fork"/>
    <property type="evidence" value="ECO:0000318"/>
    <property type="project" value="GO_Central"/>
</dbReference>
<dbReference type="GO" id="GO:0016787">
    <property type="term" value="F:hydrolase activity"/>
    <property type="evidence" value="ECO:0007669"/>
    <property type="project" value="UniProtKB-KW"/>
</dbReference>
<feature type="compositionally biased region" description="Basic and acidic residues" evidence="2">
    <location>
        <begin position="473"/>
        <end position="486"/>
    </location>
</feature>
<dbReference type="CDD" id="cd00085">
    <property type="entry name" value="HNHc"/>
    <property type="match status" value="1"/>
</dbReference>
<dbReference type="InterPro" id="IPR027417">
    <property type="entry name" value="P-loop_NTPase"/>
</dbReference>
<dbReference type="GeneID" id="110799919"/>
<evidence type="ECO:0000256" key="2">
    <source>
        <dbReference type="SAM" id="MobiDB-lite"/>
    </source>
</evidence>
<dbReference type="Pfam" id="PF00271">
    <property type="entry name" value="Helicase_C"/>
    <property type="match status" value="1"/>
</dbReference>
<evidence type="ECO:0000259" key="3">
    <source>
        <dbReference type="PROSITE" id="PS51192"/>
    </source>
</evidence>
<feature type="compositionally biased region" description="Polar residues" evidence="2">
    <location>
        <begin position="1070"/>
        <end position="1081"/>
    </location>
</feature>
<dbReference type="InterPro" id="IPR001650">
    <property type="entry name" value="Helicase_C-like"/>
</dbReference>
<dbReference type="GO" id="GO:0004386">
    <property type="term" value="F:helicase activity"/>
    <property type="evidence" value="ECO:0007669"/>
    <property type="project" value="UniProtKB-KW"/>
</dbReference>
<dbReference type="AlphaFoldDB" id="A0A9R0K7V1"/>
<accession>A0A9R0K7V1</accession>
<dbReference type="PANTHER" id="PTHR45766:SF5">
    <property type="entry name" value="SNF2 DOMAIN-CONTAINING PROTEIN _ HELICASE DOMAIN-CONTAINING PROTEIN _ HNH ENDONUCLEASE DOMAIN-CONTAINING PROTEIN"/>
    <property type="match status" value="1"/>
</dbReference>
<dbReference type="GO" id="GO:0008270">
    <property type="term" value="F:zinc ion binding"/>
    <property type="evidence" value="ECO:0007669"/>
    <property type="project" value="InterPro"/>
</dbReference>
<dbReference type="FunFam" id="3.40.50.10810:FF:000065">
    <property type="entry name" value="SNF2 DNA repair protein, putative"/>
    <property type="match status" value="1"/>
</dbReference>
<dbReference type="PROSITE" id="PS51192">
    <property type="entry name" value="HELICASE_ATP_BIND_1"/>
    <property type="match status" value="1"/>
</dbReference>
<reference evidence="5" key="1">
    <citation type="journal article" date="2021" name="Nat. Commun.">
        <title>Genomic analyses provide insights into spinach domestication and the genetic basis of agronomic traits.</title>
        <authorList>
            <person name="Cai X."/>
            <person name="Sun X."/>
            <person name="Xu C."/>
            <person name="Sun H."/>
            <person name="Wang X."/>
            <person name="Ge C."/>
            <person name="Zhang Z."/>
            <person name="Wang Q."/>
            <person name="Fei Z."/>
            <person name="Jiao C."/>
            <person name="Wang Q."/>
        </authorList>
    </citation>
    <scope>NUCLEOTIDE SEQUENCE [LARGE SCALE GENOMIC DNA]</scope>
    <source>
        <strain evidence="5">cv. Varoflay</strain>
    </source>
</reference>
<feature type="domain" description="Helicase ATP-binding" evidence="3">
    <location>
        <begin position="213"/>
        <end position="377"/>
    </location>
</feature>
<organism evidence="5 6">
    <name type="scientific">Spinacia oleracea</name>
    <name type="common">Spinach</name>
    <dbReference type="NCBI Taxonomy" id="3562"/>
    <lineage>
        <taxon>Eukaryota</taxon>
        <taxon>Viridiplantae</taxon>
        <taxon>Streptophyta</taxon>
        <taxon>Embryophyta</taxon>
        <taxon>Tracheophyta</taxon>
        <taxon>Spermatophyta</taxon>
        <taxon>Magnoliopsida</taxon>
        <taxon>eudicotyledons</taxon>
        <taxon>Gunneridae</taxon>
        <taxon>Pentapetalae</taxon>
        <taxon>Caryophyllales</taxon>
        <taxon>Chenopodiaceae</taxon>
        <taxon>Chenopodioideae</taxon>
        <taxon>Anserineae</taxon>
        <taxon>Spinacia</taxon>
    </lineage>
</organism>
<dbReference type="SMART" id="SM00490">
    <property type="entry name" value="HELICc"/>
    <property type="match status" value="1"/>
</dbReference>
<dbReference type="GO" id="GO:0005524">
    <property type="term" value="F:ATP binding"/>
    <property type="evidence" value="ECO:0007669"/>
    <property type="project" value="InterPro"/>
</dbReference>
<dbReference type="InterPro" id="IPR000330">
    <property type="entry name" value="SNF2_N"/>
</dbReference>
<dbReference type="InterPro" id="IPR038718">
    <property type="entry name" value="SNF2-like_sf"/>
</dbReference>
<dbReference type="SMART" id="SM00487">
    <property type="entry name" value="DEXDc"/>
    <property type="match status" value="1"/>
</dbReference>
<dbReference type="Pfam" id="PF01844">
    <property type="entry name" value="HNH"/>
    <property type="match status" value="1"/>
</dbReference>
<dbReference type="PROSITE" id="PS51194">
    <property type="entry name" value="HELICASE_CTER"/>
    <property type="match status" value="1"/>
</dbReference>
<dbReference type="Gene3D" id="3.40.50.10810">
    <property type="entry name" value="Tandem AAA-ATPase domain"/>
    <property type="match status" value="1"/>
</dbReference>
<dbReference type="InterPro" id="IPR014001">
    <property type="entry name" value="Helicase_ATP-bd"/>
</dbReference>
<reference evidence="6" key="2">
    <citation type="submission" date="2025-08" db="UniProtKB">
        <authorList>
            <consortium name="RefSeq"/>
        </authorList>
    </citation>
    <scope>IDENTIFICATION</scope>
    <source>
        <tissue evidence="6">Leaf</tissue>
    </source>
</reference>
<evidence type="ECO:0000259" key="4">
    <source>
        <dbReference type="PROSITE" id="PS51194"/>
    </source>
</evidence>
<keyword evidence="5" id="KW-1185">Reference proteome</keyword>
<dbReference type="GO" id="GO:0006281">
    <property type="term" value="P:DNA repair"/>
    <property type="evidence" value="ECO:0000318"/>
    <property type="project" value="GO_Central"/>
</dbReference>
<dbReference type="GO" id="GO:0003676">
    <property type="term" value="F:nucleic acid binding"/>
    <property type="evidence" value="ECO:0007669"/>
    <property type="project" value="InterPro"/>
</dbReference>
<dbReference type="Pfam" id="PF00176">
    <property type="entry name" value="SNF2-rel_dom"/>
    <property type="match status" value="1"/>
</dbReference>
<dbReference type="GO" id="GO:0031297">
    <property type="term" value="P:replication fork processing"/>
    <property type="evidence" value="ECO:0000318"/>
    <property type="project" value="GO_Central"/>
</dbReference>
<dbReference type="InterPro" id="IPR002711">
    <property type="entry name" value="HNH"/>
</dbReference>
<dbReference type="Gene3D" id="3.40.50.300">
    <property type="entry name" value="P-loop containing nucleotide triphosphate hydrolases"/>
    <property type="match status" value="1"/>
</dbReference>
<feature type="domain" description="Helicase C-terminal" evidence="4">
    <location>
        <begin position="516"/>
        <end position="669"/>
    </location>
</feature>
<dbReference type="Gene3D" id="1.10.30.50">
    <property type="match status" value="1"/>
</dbReference>
<name>A0A9R0K7V1_SPIOL</name>
<dbReference type="GO" id="GO:0004520">
    <property type="term" value="F:DNA endonuclease activity"/>
    <property type="evidence" value="ECO:0000318"/>
    <property type="project" value="GO_Central"/>
</dbReference>
<protein>
    <submittedName>
        <fullName evidence="6">Uncharacterized protein isoform X1</fullName>
    </submittedName>
</protein>
<dbReference type="CDD" id="cd18793">
    <property type="entry name" value="SF2_C_SNF"/>
    <property type="match status" value="1"/>
</dbReference>
<proteinExistence type="predicted"/>
<evidence type="ECO:0000313" key="6">
    <source>
        <dbReference type="RefSeq" id="XP_021860888.1"/>
    </source>
</evidence>
<dbReference type="KEGG" id="soe:110799919"/>
<gene>
    <name evidence="6" type="primary">LOC110799919</name>
</gene>